<dbReference type="EMBL" id="SNRY01004936">
    <property type="protein sequence ID" value="KAA6316283.1"/>
    <property type="molecule type" value="Genomic_DNA"/>
</dbReference>
<protein>
    <submittedName>
        <fullName evidence="2">Glucosamine-6-phosphate deaminase 1</fullName>
        <ecNumber evidence="2">3.5.99.6</ecNumber>
    </submittedName>
</protein>
<sequence>MKTNLTSQITLNRVSPKYYRPENAFEKSVLTRFEKIPTDIYESVEEGAKYIAGEIAQIIREKQKSSDFCVLVLPGDNSPRNVYSELIRIHQEERLSFRNVIVFSLYEYYPLTIDAVNSNFNELKAMFLDHVDIDKQNIFTPDGTTPKDAIFEYCRMYEQRIEHFGGIDIVLLGIGQMGNIAFNEPGSRLNSTTRLILLDADSRNNLIKFFGNIENTPISSITMGVSTILSAKKIFLMAWGENKADKIKQCVEGNVTDTIPASYLQTHNHAQVVLDFSAAVHLTRIQRPWLVTSCEWNDKLIRSAIVWLCSLTRKPILKLTNEDYNKNGLSELLALFGSAYNVNIKIFNDLQHTIT</sequence>
<evidence type="ECO:0000313" key="2">
    <source>
        <dbReference type="EMBL" id="KAA6316283.1"/>
    </source>
</evidence>
<accession>A0A5J4Q6L6</accession>
<feature type="non-terminal residue" evidence="2">
    <location>
        <position position="355"/>
    </location>
</feature>
<dbReference type="InterPro" id="IPR004547">
    <property type="entry name" value="Glucosamine6P_isomerase"/>
</dbReference>
<evidence type="ECO:0000259" key="1">
    <source>
        <dbReference type="Pfam" id="PF01182"/>
    </source>
</evidence>
<dbReference type="NCBIfam" id="NF002557">
    <property type="entry name" value="PRK02122.1"/>
    <property type="match status" value="1"/>
</dbReference>
<dbReference type="InterPro" id="IPR037171">
    <property type="entry name" value="NagB/RpiA_transferase-like"/>
</dbReference>
<dbReference type="SUPFAM" id="SSF100950">
    <property type="entry name" value="NagB/RpiA/CoA transferase-like"/>
    <property type="match status" value="1"/>
</dbReference>
<dbReference type="InterPro" id="IPR006148">
    <property type="entry name" value="Glc/Gal-6P_isomerase"/>
</dbReference>
<dbReference type="AlphaFoldDB" id="A0A5J4Q6L6"/>
<dbReference type="GO" id="GO:0005975">
    <property type="term" value="P:carbohydrate metabolic process"/>
    <property type="evidence" value="ECO:0007669"/>
    <property type="project" value="InterPro"/>
</dbReference>
<reference evidence="2" key="1">
    <citation type="submission" date="2019-03" db="EMBL/GenBank/DDBJ databases">
        <title>Single cell metagenomics reveals metabolic interactions within the superorganism composed of flagellate Streblomastix strix and complex community of Bacteroidetes bacteria on its surface.</title>
        <authorList>
            <person name="Treitli S.C."/>
            <person name="Kolisko M."/>
            <person name="Husnik F."/>
            <person name="Keeling P."/>
            <person name="Hampl V."/>
        </authorList>
    </citation>
    <scope>NUCLEOTIDE SEQUENCE</scope>
    <source>
        <strain evidence="2">STM</strain>
    </source>
</reference>
<dbReference type="PANTHER" id="PTHR42892:SF1">
    <property type="entry name" value="GLUCOSAMINE-6-PHOSPHATE ISOMERASE"/>
    <property type="match status" value="1"/>
</dbReference>
<proteinExistence type="predicted"/>
<feature type="domain" description="Glucosamine/galactosamine-6-phosphate isomerase" evidence="1">
    <location>
        <begin position="45"/>
        <end position="268"/>
    </location>
</feature>
<keyword evidence="2" id="KW-0378">Hydrolase</keyword>
<comment type="caution">
    <text evidence="2">The sequence shown here is derived from an EMBL/GenBank/DDBJ whole genome shotgun (WGS) entry which is preliminary data.</text>
</comment>
<name>A0A5J4Q6L6_9ZZZZ</name>
<dbReference type="Pfam" id="PF01182">
    <property type="entry name" value="Glucosamine_iso"/>
    <property type="match status" value="1"/>
</dbReference>
<dbReference type="GO" id="GO:0006044">
    <property type="term" value="P:N-acetylglucosamine metabolic process"/>
    <property type="evidence" value="ECO:0007669"/>
    <property type="project" value="InterPro"/>
</dbReference>
<gene>
    <name evidence="2" type="ORF">EZS27_033384</name>
</gene>
<organism evidence="2">
    <name type="scientific">termite gut metagenome</name>
    <dbReference type="NCBI Taxonomy" id="433724"/>
    <lineage>
        <taxon>unclassified sequences</taxon>
        <taxon>metagenomes</taxon>
        <taxon>organismal metagenomes</taxon>
    </lineage>
</organism>
<dbReference type="Gene3D" id="3.40.50.1360">
    <property type="match status" value="1"/>
</dbReference>
<dbReference type="PANTHER" id="PTHR42892">
    <property type="entry name" value="GLUCOSAMINE-6-PHOSPHATE DEAMINASE-LIKE PROTEIN BT_0258-RELATED"/>
    <property type="match status" value="1"/>
</dbReference>
<dbReference type="InterPro" id="IPR052960">
    <property type="entry name" value="GlcN6P_deaminase-like"/>
</dbReference>
<dbReference type="EC" id="3.5.99.6" evidence="2"/>
<dbReference type="GO" id="GO:0004342">
    <property type="term" value="F:glucosamine-6-phosphate deaminase activity"/>
    <property type="evidence" value="ECO:0007669"/>
    <property type="project" value="UniProtKB-EC"/>
</dbReference>
<dbReference type="CDD" id="cd01399">
    <property type="entry name" value="GlcN6P_deaminase"/>
    <property type="match status" value="1"/>
</dbReference>